<proteinExistence type="predicted"/>
<name>A0A078B6F7_STYLE</name>
<evidence type="ECO:0000313" key="2">
    <source>
        <dbReference type="Proteomes" id="UP000039865"/>
    </source>
</evidence>
<protein>
    <submittedName>
        <fullName evidence="1">Uncharacterized protein</fullName>
    </submittedName>
</protein>
<dbReference type="AlphaFoldDB" id="A0A078B6F7"/>
<accession>A0A078B6F7</accession>
<gene>
    <name evidence="1" type="primary">Contig5409.g5788</name>
    <name evidence="1" type="ORF">STYLEM_19255</name>
</gene>
<evidence type="ECO:0000313" key="1">
    <source>
        <dbReference type="EMBL" id="CDW90115.1"/>
    </source>
</evidence>
<organism evidence="1 2">
    <name type="scientific">Stylonychia lemnae</name>
    <name type="common">Ciliate</name>
    <dbReference type="NCBI Taxonomy" id="5949"/>
    <lineage>
        <taxon>Eukaryota</taxon>
        <taxon>Sar</taxon>
        <taxon>Alveolata</taxon>
        <taxon>Ciliophora</taxon>
        <taxon>Intramacronucleata</taxon>
        <taxon>Spirotrichea</taxon>
        <taxon>Stichotrichia</taxon>
        <taxon>Sporadotrichida</taxon>
        <taxon>Oxytrichidae</taxon>
        <taxon>Stylonychinae</taxon>
        <taxon>Stylonychia</taxon>
    </lineage>
</organism>
<dbReference type="InParanoid" id="A0A078B6F7"/>
<sequence length="274" mass="31978">MDRQAEITSKFQNLNPETKSVDYQNKVDYYKHTSSPNDKLPFQTFQQRQNQSNLNCYTHINPKKNVGIFSDNTPKTRTKQLFLNKHLNEGKLLEQRLMISLRACQNLKLTPQKFFSMMRELIYPVKSRFGFQLESLSLGNLLNDPATSIHQDWDILKDGSCIEEFTEFVIQEAQDLISLFLCSSTTNNELLKPIFKIVSFATQLHLNIILKELLCDVVSNLISYIHRTVELNDKMMLSESQYTEIVDSLHQIEKRLYEIFQQNFDLDSYLNACA</sequence>
<keyword evidence="2" id="KW-1185">Reference proteome</keyword>
<dbReference type="EMBL" id="CCKQ01018178">
    <property type="protein sequence ID" value="CDW90115.1"/>
    <property type="molecule type" value="Genomic_DNA"/>
</dbReference>
<reference evidence="1 2" key="1">
    <citation type="submission" date="2014-06" db="EMBL/GenBank/DDBJ databases">
        <authorList>
            <person name="Swart Estienne"/>
        </authorList>
    </citation>
    <scope>NUCLEOTIDE SEQUENCE [LARGE SCALE GENOMIC DNA]</scope>
    <source>
        <strain evidence="1 2">130c</strain>
    </source>
</reference>
<dbReference type="Proteomes" id="UP000039865">
    <property type="component" value="Unassembled WGS sequence"/>
</dbReference>